<dbReference type="AlphaFoldDB" id="A0AAW1DJG2"/>
<accession>A0AAW1DJG2</accession>
<evidence type="ECO:0000313" key="3">
    <source>
        <dbReference type="Proteomes" id="UP001461498"/>
    </source>
</evidence>
<name>A0AAW1DJG2_9HEMI</name>
<feature type="region of interest" description="Disordered" evidence="1">
    <location>
        <begin position="157"/>
        <end position="231"/>
    </location>
</feature>
<dbReference type="EMBL" id="JAPXFL010000002">
    <property type="protein sequence ID" value="KAK9511176.1"/>
    <property type="molecule type" value="Genomic_DNA"/>
</dbReference>
<reference evidence="2 3" key="1">
    <citation type="submission" date="2022-12" db="EMBL/GenBank/DDBJ databases">
        <title>Chromosome-level genome assembly of true bugs.</title>
        <authorList>
            <person name="Ma L."/>
            <person name="Li H."/>
        </authorList>
    </citation>
    <scope>NUCLEOTIDE SEQUENCE [LARGE SCALE GENOMIC DNA]</scope>
    <source>
        <strain evidence="2">Lab_2022b</strain>
    </source>
</reference>
<proteinExistence type="predicted"/>
<sequence>MTTTYQPLQTIRDSYINCRSLNAKRKSAVELLQESKSLYVKSEAVLDNEQRLVKSAKCDSQCAPNNSSKEEVVRRRTPCPQRRSAKSCSEQLQVKLRRLLNGNSKENLADNQTWDVLDSKSCKNEFIPMENFKTDFFTTDIQYQSLPDLSVSSKESLSYMHRDTDKDTESKQSEEINDSDSDSSEKKMTVSGADSLEDVNTGSSEKSYGKPPSLIKSVSTMGGSAGKVEER</sequence>
<keyword evidence="3" id="KW-1185">Reference proteome</keyword>
<evidence type="ECO:0000256" key="1">
    <source>
        <dbReference type="SAM" id="MobiDB-lite"/>
    </source>
</evidence>
<protein>
    <submittedName>
        <fullName evidence="2">Uncharacterized protein</fullName>
    </submittedName>
</protein>
<gene>
    <name evidence="2" type="ORF">O3M35_005788</name>
</gene>
<dbReference type="Proteomes" id="UP001461498">
    <property type="component" value="Unassembled WGS sequence"/>
</dbReference>
<evidence type="ECO:0000313" key="2">
    <source>
        <dbReference type="EMBL" id="KAK9511176.1"/>
    </source>
</evidence>
<organism evidence="2 3">
    <name type="scientific">Rhynocoris fuscipes</name>
    <dbReference type="NCBI Taxonomy" id="488301"/>
    <lineage>
        <taxon>Eukaryota</taxon>
        <taxon>Metazoa</taxon>
        <taxon>Ecdysozoa</taxon>
        <taxon>Arthropoda</taxon>
        <taxon>Hexapoda</taxon>
        <taxon>Insecta</taxon>
        <taxon>Pterygota</taxon>
        <taxon>Neoptera</taxon>
        <taxon>Paraneoptera</taxon>
        <taxon>Hemiptera</taxon>
        <taxon>Heteroptera</taxon>
        <taxon>Panheteroptera</taxon>
        <taxon>Cimicomorpha</taxon>
        <taxon>Reduviidae</taxon>
        <taxon>Harpactorinae</taxon>
        <taxon>Harpactorini</taxon>
        <taxon>Rhynocoris</taxon>
    </lineage>
</organism>
<feature type="compositionally biased region" description="Basic and acidic residues" evidence="1">
    <location>
        <begin position="160"/>
        <end position="174"/>
    </location>
</feature>
<comment type="caution">
    <text evidence="2">The sequence shown here is derived from an EMBL/GenBank/DDBJ whole genome shotgun (WGS) entry which is preliminary data.</text>
</comment>